<keyword evidence="1 3" id="KW-0689">Ribosomal protein</keyword>
<dbReference type="PANTHER" id="PTHR39649:SF1">
    <property type="entry name" value="LARGE RIBOSOMAL SUBUNIT PROTEIN EL40"/>
    <property type="match status" value="1"/>
</dbReference>
<dbReference type="Gene3D" id="4.10.1060.50">
    <property type="match status" value="1"/>
</dbReference>
<dbReference type="PANTHER" id="PTHR39649">
    <property type="entry name" value="50S RIBOSOMAL PROTEIN L40E"/>
    <property type="match status" value="1"/>
</dbReference>
<dbReference type="InterPro" id="IPR023657">
    <property type="entry name" value="Ribosomal_eL40_arc"/>
</dbReference>
<dbReference type="GeneID" id="34861710"/>
<evidence type="ECO:0000256" key="1">
    <source>
        <dbReference type="ARBA" id="ARBA00022980"/>
    </source>
</evidence>
<sequence>MARFPEAEARIFRKLICMRCGATNPWGAKKCRKCGYKGLRPKAREPRGGGR</sequence>
<dbReference type="HAMAP" id="MF_00788">
    <property type="entry name" value="Ribosomal_eL40"/>
    <property type="match status" value="1"/>
</dbReference>
<dbReference type="SUPFAM" id="SSF57829">
    <property type="entry name" value="Zn-binding ribosomal proteins"/>
    <property type="match status" value="1"/>
</dbReference>
<dbReference type="GO" id="GO:1990904">
    <property type="term" value="C:ribonucleoprotein complex"/>
    <property type="evidence" value="ECO:0007669"/>
    <property type="project" value="UniProtKB-KW"/>
</dbReference>
<keyword evidence="2 3" id="KW-0687">Ribonucleoprotein</keyword>
<gene>
    <name evidence="3" type="primary">rpl40e</name>
    <name evidence="5" type="ORF">TEU_05325</name>
</gene>
<dbReference type="InterPro" id="IPR011332">
    <property type="entry name" value="Ribosomal_zn-bd"/>
</dbReference>
<organism evidence="5 6">
    <name type="scientific">Thermococcus eurythermalis</name>
    <dbReference type="NCBI Taxonomy" id="1505907"/>
    <lineage>
        <taxon>Archaea</taxon>
        <taxon>Methanobacteriati</taxon>
        <taxon>Methanobacteriota</taxon>
        <taxon>Thermococci</taxon>
        <taxon>Thermococcales</taxon>
        <taxon>Thermococcaceae</taxon>
        <taxon>Thermococcus</taxon>
    </lineage>
</organism>
<evidence type="ECO:0000259" key="4">
    <source>
        <dbReference type="SMART" id="SM01377"/>
    </source>
</evidence>
<dbReference type="InterPro" id="IPR001975">
    <property type="entry name" value="Ribosomal_eL40_dom"/>
</dbReference>
<dbReference type="SMART" id="SM01377">
    <property type="entry name" value="Ribosomal_L40e"/>
    <property type="match status" value="1"/>
</dbReference>
<dbReference type="SMR" id="A0A097QTI6"/>
<comment type="similarity">
    <text evidence="3">Belongs to the eukaryotic ribosomal protein eL40 family.</text>
</comment>
<dbReference type="GO" id="GO:0003735">
    <property type="term" value="F:structural constituent of ribosome"/>
    <property type="evidence" value="ECO:0007669"/>
    <property type="project" value="InterPro"/>
</dbReference>
<proteinExistence type="inferred from homology"/>
<dbReference type="AlphaFoldDB" id="A0A097QTI6"/>
<name>A0A097QTI6_9EURY</name>
<dbReference type="HOGENOM" id="CLU_205640_0_0_2"/>
<dbReference type="GO" id="GO:0006412">
    <property type="term" value="P:translation"/>
    <property type="evidence" value="ECO:0007669"/>
    <property type="project" value="UniProtKB-UniRule"/>
</dbReference>
<dbReference type="GO" id="GO:0005840">
    <property type="term" value="C:ribosome"/>
    <property type="evidence" value="ECO:0007669"/>
    <property type="project" value="UniProtKB-KW"/>
</dbReference>
<feature type="domain" description="Large ribosomal subunit protein eL40" evidence="4">
    <location>
        <begin position="1"/>
        <end position="46"/>
    </location>
</feature>
<reference evidence="5 6" key="1">
    <citation type="journal article" date="2015" name="Int. J. Syst. Evol. Microbiol.">
        <title>Thermococcus eurythermalis sp. nov., a conditional piezophilic hyperthermophilic archaeon with a wide temperature range isolated from an oil-immersed chimney in the Guaymas Basin.</title>
        <authorList>
            <person name="Zhao W."/>
            <person name="Zeng X."/>
            <person name="Xiao X."/>
        </authorList>
    </citation>
    <scope>NUCLEOTIDE SEQUENCE [LARGE SCALE GENOMIC DNA]</scope>
    <source>
        <strain evidence="5 6">A501</strain>
    </source>
</reference>
<evidence type="ECO:0000256" key="2">
    <source>
        <dbReference type="ARBA" id="ARBA00023274"/>
    </source>
</evidence>
<dbReference type="NCBIfam" id="NF003161">
    <property type="entry name" value="PRK04136.1"/>
    <property type="match status" value="1"/>
</dbReference>
<dbReference type="KEGG" id="teu:TEU_05325"/>
<dbReference type="OrthoDB" id="45138at2157"/>
<keyword evidence="6" id="KW-1185">Reference proteome</keyword>
<evidence type="ECO:0000256" key="3">
    <source>
        <dbReference type="HAMAP-Rule" id="MF_00788"/>
    </source>
</evidence>
<dbReference type="RefSeq" id="WP_014122450.1">
    <property type="nucleotide sequence ID" value="NZ_CP008887.1"/>
</dbReference>
<accession>A0A097QTI6</accession>
<evidence type="ECO:0000313" key="6">
    <source>
        <dbReference type="Proteomes" id="UP000029980"/>
    </source>
</evidence>
<dbReference type="EMBL" id="CP008887">
    <property type="protein sequence ID" value="AIU69801.1"/>
    <property type="molecule type" value="Genomic_DNA"/>
</dbReference>
<dbReference type="STRING" id="1505907.TEU_05325"/>
<evidence type="ECO:0000313" key="5">
    <source>
        <dbReference type="EMBL" id="AIU69801.1"/>
    </source>
</evidence>
<dbReference type="Proteomes" id="UP000029980">
    <property type="component" value="Chromosome"/>
</dbReference>
<protein>
    <recommendedName>
        <fullName evidence="3">Large ribosomal subunit protein eL40</fullName>
    </recommendedName>
</protein>
<dbReference type="InterPro" id="IPR038587">
    <property type="entry name" value="Ribosomal_eL40_sf"/>
</dbReference>